<gene>
    <name evidence="4" type="primary">proC</name>
    <name evidence="10" type="ORF">FXN63_05770</name>
</gene>
<keyword evidence="2 4" id="KW-0521">NADP</keyword>
<feature type="binding site" evidence="6">
    <location>
        <begin position="70"/>
        <end position="73"/>
    </location>
    <ligand>
        <name>NADP(+)</name>
        <dbReference type="ChEBI" id="CHEBI:58349"/>
    </ligand>
</feature>
<dbReference type="Pfam" id="PF14748">
    <property type="entry name" value="P5CR_dimer"/>
    <property type="match status" value="1"/>
</dbReference>
<dbReference type="SUPFAM" id="SSF51735">
    <property type="entry name" value="NAD(P)-binding Rossmann-fold domains"/>
    <property type="match status" value="1"/>
</dbReference>
<evidence type="ECO:0000256" key="6">
    <source>
        <dbReference type="PIRSR" id="PIRSR000193-1"/>
    </source>
</evidence>
<dbReference type="RefSeq" id="WP_148813590.1">
    <property type="nucleotide sequence ID" value="NZ_CP043046.1"/>
</dbReference>
<dbReference type="Proteomes" id="UP000325161">
    <property type="component" value="Chromosome"/>
</dbReference>
<dbReference type="InterPro" id="IPR053790">
    <property type="entry name" value="P5CR-like_CS"/>
</dbReference>
<proteinExistence type="inferred from homology"/>
<comment type="pathway">
    <text evidence="4 7">Amino-acid biosynthesis; L-proline biosynthesis; L-proline from L-glutamate 5-semialdehyde: step 1/1.</text>
</comment>
<dbReference type="GO" id="GO:0004735">
    <property type="term" value="F:pyrroline-5-carboxylate reductase activity"/>
    <property type="evidence" value="ECO:0007669"/>
    <property type="project" value="UniProtKB-UniRule"/>
</dbReference>
<dbReference type="InterPro" id="IPR028939">
    <property type="entry name" value="P5C_Rdtase_cat_N"/>
</dbReference>
<keyword evidence="4 7" id="KW-0641">Proline biosynthesis</keyword>
<dbReference type="AlphaFoldDB" id="A0A5C0AUR5"/>
<evidence type="ECO:0000313" key="11">
    <source>
        <dbReference type="Proteomes" id="UP000325161"/>
    </source>
</evidence>
<feature type="domain" description="Pyrroline-5-carboxylate reductase dimerisation" evidence="9">
    <location>
        <begin position="166"/>
        <end position="270"/>
    </location>
</feature>
<dbReference type="HAMAP" id="MF_01925">
    <property type="entry name" value="P5C_reductase"/>
    <property type="match status" value="1"/>
</dbReference>
<dbReference type="InterPro" id="IPR036291">
    <property type="entry name" value="NAD(P)-bd_dom_sf"/>
</dbReference>
<keyword evidence="3 4" id="KW-0560">Oxidoreductase</keyword>
<evidence type="ECO:0000256" key="3">
    <source>
        <dbReference type="ARBA" id="ARBA00023002"/>
    </source>
</evidence>
<comment type="catalytic activity">
    <reaction evidence="4">
        <text>L-proline + NAD(+) = (S)-1-pyrroline-5-carboxylate + NADH + 2 H(+)</text>
        <dbReference type="Rhea" id="RHEA:14105"/>
        <dbReference type="ChEBI" id="CHEBI:15378"/>
        <dbReference type="ChEBI" id="CHEBI:17388"/>
        <dbReference type="ChEBI" id="CHEBI:57540"/>
        <dbReference type="ChEBI" id="CHEBI:57945"/>
        <dbReference type="ChEBI" id="CHEBI:60039"/>
        <dbReference type="EC" id="1.5.1.2"/>
    </reaction>
</comment>
<dbReference type="InterPro" id="IPR029036">
    <property type="entry name" value="P5CR_dimer"/>
</dbReference>
<evidence type="ECO:0000256" key="7">
    <source>
        <dbReference type="RuleBase" id="RU003903"/>
    </source>
</evidence>
<dbReference type="GO" id="GO:0005737">
    <property type="term" value="C:cytoplasm"/>
    <property type="evidence" value="ECO:0007669"/>
    <property type="project" value="UniProtKB-SubCell"/>
</dbReference>
<keyword evidence="11" id="KW-1185">Reference proteome</keyword>
<keyword evidence="4" id="KW-0963">Cytoplasm</keyword>
<comment type="similarity">
    <text evidence="1 4 7">Belongs to the pyrroline-5-carboxylate reductase family.</text>
</comment>
<evidence type="ECO:0000313" key="10">
    <source>
        <dbReference type="EMBL" id="QEI05404.1"/>
    </source>
</evidence>
<dbReference type="FunFam" id="1.10.3730.10:FF:000001">
    <property type="entry name" value="Pyrroline-5-carboxylate reductase"/>
    <property type="match status" value="1"/>
</dbReference>
<dbReference type="UniPathway" id="UPA00098">
    <property type="reaction ID" value="UER00361"/>
</dbReference>
<feature type="domain" description="Pyrroline-5-carboxylate reductase catalytic N-terminal" evidence="8">
    <location>
        <begin position="7"/>
        <end position="98"/>
    </location>
</feature>
<dbReference type="EC" id="1.5.1.2" evidence="4 5"/>
<dbReference type="SUPFAM" id="SSF48179">
    <property type="entry name" value="6-phosphogluconate dehydrogenase C-terminal domain-like"/>
    <property type="match status" value="1"/>
</dbReference>
<dbReference type="InterPro" id="IPR008927">
    <property type="entry name" value="6-PGluconate_DH-like_C_sf"/>
</dbReference>
<feature type="binding site" evidence="6">
    <location>
        <begin position="10"/>
        <end position="15"/>
    </location>
    <ligand>
        <name>NADP(+)</name>
        <dbReference type="ChEBI" id="CHEBI:58349"/>
    </ligand>
</feature>
<evidence type="ECO:0000256" key="2">
    <source>
        <dbReference type="ARBA" id="ARBA00022857"/>
    </source>
</evidence>
<dbReference type="EMBL" id="CP043046">
    <property type="protein sequence ID" value="QEI05404.1"/>
    <property type="molecule type" value="Genomic_DNA"/>
</dbReference>
<evidence type="ECO:0000259" key="8">
    <source>
        <dbReference type="Pfam" id="PF03807"/>
    </source>
</evidence>
<dbReference type="PANTHER" id="PTHR11645">
    <property type="entry name" value="PYRROLINE-5-CARBOXYLATE REDUCTASE"/>
    <property type="match status" value="1"/>
</dbReference>
<evidence type="ECO:0000259" key="9">
    <source>
        <dbReference type="Pfam" id="PF14748"/>
    </source>
</evidence>
<evidence type="ECO:0000256" key="1">
    <source>
        <dbReference type="ARBA" id="ARBA00005525"/>
    </source>
</evidence>
<dbReference type="PROSITE" id="PS00521">
    <property type="entry name" value="P5CR"/>
    <property type="match status" value="1"/>
</dbReference>
<dbReference type="Pfam" id="PF03807">
    <property type="entry name" value="F420_oxidored"/>
    <property type="match status" value="1"/>
</dbReference>
<reference evidence="10 11" key="1">
    <citation type="submission" date="2019-08" db="EMBL/GenBank/DDBJ databases">
        <title>Amphibian skin-associated Pigmentiphaga: genome sequence and occurrence across geography and hosts.</title>
        <authorList>
            <person name="Bletz M.C."/>
            <person name="Bunk B."/>
            <person name="Sproeer C."/>
            <person name="Biwer P."/>
            <person name="Reiter S."/>
            <person name="Rabemananjara F.C.E."/>
            <person name="Schulz S."/>
            <person name="Overmann J."/>
            <person name="Vences M."/>
        </authorList>
    </citation>
    <scope>NUCLEOTIDE SEQUENCE [LARGE SCALE GENOMIC DNA]</scope>
    <source>
        <strain evidence="10 11">Mada1488</strain>
    </source>
</reference>
<dbReference type="PIRSF" id="PIRSF000193">
    <property type="entry name" value="Pyrrol-5-carb_rd"/>
    <property type="match status" value="1"/>
</dbReference>
<keyword evidence="4 7" id="KW-0028">Amino-acid biosynthesis</keyword>
<dbReference type="Gene3D" id="3.40.50.720">
    <property type="entry name" value="NAD(P)-binding Rossmann-like Domain"/>
    <property type="match status" value="1"/>
</dbReference>
<dbReference type="Gene3D" id="1.10.3730.10">
    <property type="entry name" value="ProC C-terminal domain-like"/>
    <property type="match status" value="1"/>
</dbReference>
<protein>
    <recommendedName>
        <fullName evidence="4 5">Pyrroline-5-carboxylate reductase</fullName>
        <shortName evidence="4">P5C reductase</shortName>
        <shortName evidence="4">P5CR</shortName>
        <ecNumber evidence="4 5">1.5.1.2</ecNumber>
    </recommendedName>
    <alternativeName>
        <fullName evidence="4">PCA reductase</fullName>
    </alternativeName>
</protein>
<dbReference type="PANTHER" id="PTHR11645:SF0">
    <property type="entry name" value="PYRROLINE-5-CARBOXYLATE REDUCTASE 3"/>
    <property type="match status" value="1"/>
</dbReference>
<sequence>MNSELSIAFIGGGNMAAALTAGLAGTVCPASRIHVIDINESSRRNFEALGMSTAAAPDETLARCAVWVYAVKPQNMKEVVAATQPWLRDSLIISIAAGIRGGDLARWLGKDGSSWGRVVRCMPNTPSLIGAGATGLAALPGVSDADRALAGTILGAVGTTTWVDEESLLDAVTALSGSGPAYVFLFIESLIAGGLAVGLNQEQARELALATLSGATRLAAESSEPPSVLRERVTSKGGTTKAALDVFEAAGLRDIVAQAMQAAAKRAHDMGEEFGNA</sequence>
<comment type="function">
    <text evidence="4">Catalyzes the reduction of 1-pyrroline-5-carboxylate (PCA) to L-proline.</text>
</comment>
<organism evidence="10 11">
    <name type="scientific">Pigmentiphaga aceris</name>
    <dbReference type="NCBI Taxonomy" id="1940612"/>
    <lineage>
        <taxon>Bacteria</taxon>
        <taxon>Pseudomonadati</taxon>
        <taxon>Pseudomonadota</taxon>
        <taxon>Betaproteobacteria</taxon>
        <taxon>Burkholderiales</taxon>
        <taxon>Alcaligenaceae</taxon>
        <taxon>Pigmentiphaga</taxon>
    </lineage>
</organism>
<accession>A0A5C0AUR5</accession>
<dbReference type="KEGG" id="pacr:FXN63_05770"/>
<comment type="catalytic activity">
    <reaction evidence="4 7">
        <text>L-proline + NADP(+) = (S)-1-pyrroline-5-carboxylate + NADPH + 2 H(+)</text>
        <dbReference type="Rhea" id="RHEA:14109"/>
        <dbReference type="ChEBI" id="CHEBI:15378"/>
        <dbReference type="ChEBI" id="CHEBI:17388"/>
        <dbReference type="ChEBI" id="CHEBI:57783"/>
        <dbReference type="ChEBI" id="CHEBI:58349"/>
        <dbReference type="ChEBI" id="CHEBI:60039"/>
        <dbReference type="EC" id="1.5.1.2"/>
    </reaction>
</comment>
<dbReference type="GO" id="GO:0055129">
    <property type="term" value="P:L-proline biosynthetic process"/>
    <property type="evidence" value="ECO:0007669"/>
    <property type="project" value="UniProtKB-UniRule"/>
</dbReference>
<dbReference type="InterPro" id="IPR000304">
    <property type="entry name" value="Pyrroline-COOH_reductase"/>
</dbReference>
<evidence type="ECO:0000256" key="5">
    <source>
        <dbReference type="NCBIfam" id="TIGR00112"/>
    </source>
</evidence>
<evidence type="ECO:0000256" key="4">
    <source>
        <dbReference type="HAMAP-Rule" id="MF_01925"/>
    </source>
</evidence>
<dbReference type="NCBIfam" id="TIGR00112">
    <property type="entry name" value="proC"/>
    <property type="match status" value="1"/>
</dbReference>
<comment type="subcellular location">
    <subcellularLocation>
        <location evidence="4">Cytoplasm</location>
    </subcellularLocation>
</comment>
<dbReference type="OrthoDB" id="9805754at2"/>
<name>A0A5C0AUR5_9BURK</name>